<evidence type="ECO:0000313" key="2">
    <source>
        <dbReference type="EMBL" id="GAA6498168.1"/>
    </source>
</evidence>
<reference evidence="2 3" key="1">
    <citation type="submission" date="2024-04" db="EMBL/GenBank/DDBJ databases">
        <title>Defined microbial consortia suppress multidrug-resistant proinflammatory Enterobacteriaceae via ecological control.</title>
        <authorList>
            <person name="Furuichi M."/>
            <person name="Kawaguchi T."/>
            <person name="Pust M."/>
            <person name="Yasuma K."/>
            <person name="Plichta D."/>
            <person name="Hasegawa N."/>
            <person name="Ohya T."/>
            <person name="Bhattarai S."/>
            <person name="Sasajima S."/>
            <person name="Aoto Y."/>
            <person name="Tuganbaev T."/>
            <person name="Yaginuma M."/>
            <person name="Ueda M."/>
            <person name="Okahashi N."/>
            <person name="Amafuji K."/>
            <person name="Kiridooshi Y."/>
            <person name="Sugita K."/>
            <person name="Strazar M."/>
            <person name="Skelly A."/>
            <person name="Suda W."/>
            <person name="Hattori M."/>
            <person name="Nakamoto N."/>
            <person name="Caballero S."/>
            <person name="Norman J."/>
            <person name="Olle B."/>
            <person name="Tanoue T."/>
            <person name="Arita M."/>
            <person name="Bucci V."/>
            <person name="Atarashi K."/>
            <person name="Xavier R."/>
            <person name="Honda K."/>
        </authorList>
    </citation>
    <scope>NUCLEOTIDE SEQUENCE [LARGE SCALE GENOMIC DNA]</scope>
    <source>
        <strain evidence="3">k34-0107-D12</strain>
    </source>
</reference>
<accession>A0ABQ0BNS1</accession>
<keyword evidence="1" id="KW-0472">Membrane</keyword>
<dbReference type="EMBL" id="BAABZQ010000001">
    <property type="protein sequence ID" value="GAA6498168.1"/>
    <property type="molecule type" value="Genomic_DNA"/>
</dbReference>
<evidence type="ECO:0000313" key="3">
    <source>
        <dbReference type="Proteomes" id="UP001600941"/>
    </source>
</evidence>
<sequence>MLAGAATIYLAFDILTHLAAFAAFIALLILLFLVYVHTKCFIKD</sequence>
<dbReference type="Proteomes" id="UP001600941">
    <property type="component" value="Unassembled WGS sequence"/>
</dbReference>
<evidence type="ECO:0000256" key="1">
    <source>
        <dbReference type="SAM" id="Phobius"/>
    </source>
</evidence>
<feature type="transmembrane region" description="Helical" evidence="1">
    <location>
        <begin position="6"/>
        <end position="36"/>
    </location>
</feature>
<protein>
    <submittedName>
        <fullName evidence="2">Uncharacterized protein</fullName>
    </submittedName>
</protein>
<proteinExistence type="predicted"/>
<keyword evidence="1" id="KW-1133">Transmembrane helix</keyword>
<comment type="caution">
    <text evidence="2">The sequence shown here is derived from an EMBL/GenBank/DDBJ whole genome shotgun (WGS) entry which is preliminary data.</text>
</comment>
<gene>
    <name evidence="2" type="ORF">K340107D12_09840</name>
</gene>
<name>A0ABQ0BNS1_9FIRM</name>
<keyword evidence="3" id="KW-1185">Reference proteome</keyword>
<organism evidence="2 3">
    <name type="scientific">Blautia parvula</name>
    <dbReference type="NCBI Taxonomy" id="2877527"/>
    <lineage>
        <taxon>Bacteria</taxon>
        <taxon>Bacillati</taxon>
        <taxon>Bacillota</taxon>
        <taxon>Clostridia</taxon>
        <taxon>Lachnospirales</taxon>
        <taxon>Lachnospiraceae</taxon>
        <taxon>Blautia</taxon>
    </lineage>
</organism>
<keyword evidence="1" id="KW-0812">Transmembrane</keyword>